<accession>A0A8G2DYP6</accession>
<organism evidence="1 2">
    <name type="scientific">Streptomyces albidoflavus</name>
    <dbReference type="NCBI Taxonomy" id="1886"/>
    <lineage>
        <taxon>Bacteria</taxon>
        <taxon>Bacillati</taxon>
        <taxon>Actinomycetota</taxon>
        <taxon>Actinomycetes</taxon>
        <taxon>Kitasatosporales</taxon>
        <taxon>Streptomycetaceae</taxon>
        <taxon>Streptomyces</taxon>
        <taxon>Streptomyces albidoflavus group</taxon>
    </lineage>
</organism>
<evidence type="ECO:0000313" key="2">
    <source>
        <dbReference type="Proteomes" id="UP000292693"/>
    </source>
</evidence>
<dbReference type="AlphaFoldDB" id="A0A8G2DYP6"/>
<reference evidence="1 2" key="1">
    <citation type="submission" date="2017-12" db="EMBL/GenBank/DDBJ databases">
        <title>Population genomics insights into the ecological differentiation and adaptive evolution in streptomycetes.</title>
        <authorList>
            <person name="Li Y."/>
            <person name="Huang Y."/>
        </authorList>
    </citation>
    <scope>NUCLEOTIDE SEQUENCE [LARGE SCALE GENOMIC DNA]</scope>
    <source>
        <strain evidence="1 2">NBRC 100770</strain>
    </source>
</reference>
<dbReference type="RefSeq" id="WP_165397234.1">
    <property type="nucleotide sequence ID" value="NZ_CP109236.1"/>
</dbReference>
<gene>
    <name evidence="1" type="ORF">C0Q92_30945</name>
</gene>
<evidence type="ECO:0000313" key="1">
    <source>
        <dbReference type="EMBL" id="RZE15467.1"/>
    </source>
</evidence>
<name>A0A8G2DYP6_9ACTN</name>
<proteinExistence type="predicted"/>
<protein>
    <submittedName>
        <fullName evidence="1">Uncharacterized protein</fullName>
    </submittedName>
</protein>
<dbReference type="EMBL" id="PKLL01000033">
    <property type="protein sequence ID" value="RZE15467.1"/>
    <property type="molecule type" value="Genomic_DNA"/>
</dbReference>
<dbReference type="Proteomes" id="UP000292693">
    <property type="component" value="Unassembled WGS sequence"/>
</dbReference>
<sequence>MTVEMVGQTGQEAVDPYRAPAGLQYAVLAVDSYGLGVLLVEEILAEGEGKAKILNGGTVPMGVQPVLVAQYTAYGTASLEPMIQQWPAHVPRPWAVLLADVPGPPPVAARYRIRALSARFAGVVHMRYMPALREAVTAQEAMKDKKTLAEAVRLRRAIGGTK</sequence>
<comment type="caution">
    <text evidence="1">The sequence shown here is derived from an EMBL/GenBank/DDBJ whole genome shotgun (WGS) entry which is preliminary data.</text>
</comment>